<dbReference type="Gene3D" id="3.40.720.10">
    <property type="entry name" value="Alkaline Phosphatase, subunit A"/>
    <property type="match status" value="1"/>
</dbReference>
<evidence type="ECO:0000256" key="2">
    <source>
        <dbReference type="ARBA" id="ARBA00008779"/>
    </source>
</evidence>
<evidence type="ECO:0000313" key="9">
    <source>
        <dbReference type="Proteomes" id="UP000215086"/>
    </source>
</evidence>
<name>A0A286RFY7_9BACT</name>
<dbReference type="Proteomes" id="UP000215086">
    <property type="component" value="Chromosome"/>
</dbReference>
<evidence type="ECO:0000259" key="7">
    <source>
        <dbReference type="Pfam" id="PF00884"/>
    </source>
</evidence>
<keyword evidence="5 8" id="KW-0378">Hydrolase</keyword>
<keyword evidence="9" id="KW-1185">Reference proteome</keyword>
<feature type="domain" description="Sulfatase N-terminal" evidence="7">
    <location>
        <begin position="28"/>
        <end position="336"/>
    </location>
</feature>
<dbReference type="CDD" id="cd16027">
    <property type="entry name" value="SGSH"/>
    <property type="match status" value="1"/>
</dbReference>
<dbReference type="OrthoDB" id="246867at2"/>
<dbReference type="Gene3D" id="3.30.1120.10">
    <property type="match status" value="1"/>
</dbReference>
<proteinExistence type="inferred from homology"/>
<evidence type="ECO:0000256" key="4">
    <source>
        <dbReference type="ARBA" id="ARBA00022729"/>
    </source>
</evidence>
<dbReference type="EMBL" id="CP018477">
    <property type="protein sequence ID" value="ASV74878.1"/>
    <property type="molecule type" value="Genomic_DNA"/>
</dbReference>
<dbReference type="SUPFAM" id="SSF53649">
    <property type="entry name" value="Alkaline phosphatase-like"/>
    <property type="match status" value="1"/>
</dbReference>
<dbReference type="GO" id="GO:0004065">
    <property type="term" value="F:arylsulfatase activity"/>
    <property type="evidence" value="ECO:0007669"/>
    <property type="project" value="TreeGrafter"/>
</dbReference>
<organism evidence="8 9">
    <name type="scientific">Thermogutta terrifontis</name>
    <dbReference type="NCBI Taxonomy" id="1331910"/>
    <lineage>
        <taxon>Bacteria</taxon>
        <taxon>Pseudomonadati</taxon>
        <taxon>Planctomycetota</taxon>
        <taxon>Planctomycetia</taxon>
        <taxon>Pirellulales</taxon>
        <taxon>Thermoguttaceae</taxon>
        <taxon>Thermogutta</taxon>
    </lineage>
</organism>
<comment type="cofactor">
    <cofactor evidence="1">
        <name>Ca(2+)</name>
        <dbReference type="ChEBI" id="CHEBI:29108"/>
    </cofactor>
</comment>
<dbReference type="Pfam" id="PF00884">
    <property type="entry name" value="Sulfatase"/>
    <property type="match status" value="1"/>
</dbReference>
<dbReference type="InterPro" id="IPR050738">
    <property type="entry name" value="Sulfatase"/>
</dbReference>
<evidence type="ECO:0000256" key="5">
    <source>
        <dbReference type="ARBA" id="ARBA00022801"/>
    </source>
</evidence>
<dbReference type="AlphaFoldDB" id="A0A286RFY7"/>
<keyword evidence="6" id="KW-0106">Calcium</keyword>
<protein>
    <submittedName>
        <fullName evidence="8">Choline-sulfatase</fullName>
        <ecNumber evidence="8">3.1.6.6</ecNumber>
    </submittedName>
</protein>
<dbReference type="InterPro" id="IPR000917">
    <property type="entry name" value="Sulfatase_N"/>
</dbReference>
<evidence type="ECO:0000313" key="8">
    <source>
        <dbReference type="EMBL" id="ASV74878.1"/>
    </source>
</evidence>
<dbReference type="PANTHER" id="PTHR42693">
    <property type="entry name" value="ARYLSULFATASE FAMILY MEMBER"/>
    <property type="match status" value="1"/>
</dbReference>
<evidence type="ECO:0000256" key="3">
    <source>
        <dbReference type="ARBA" id="ARBA00022723"/>
    </source>
</evidence>
<evidence type="ECO:0000256" key="6">
    <source>
        <dbReference type="ARBA" id="ARBA00022837"/>
    </source>
</evidence>
<sequence length="439" mass="49627">MWLLLVGALFVFLRETGGIGLAQESSRPNVLLIISDDQAWTDYGFMGHSVIQTPHLDRLARESLVYTRGYVPDSLCRPSLATIITGLYPHQHGITGNDPTLPDPKVNPMAGRARPEFARFYETLMRRIETHPTLPRLLGQAGYISLQTGKWWEGAYTRGGFTEGMTHGDPKRGGRHGDAGLAIGREGLEPIFDFIQRAKKAGKPFFVWYAPMMPHSPHTPPEKYLQKYQRPDLTPAQSRYYAMCEWFDQTCGDLIAFLEKEKLRESTLIIYLADNGWIQDPNRPNQFAPRSKRSPYDGGIRTPIMVSWPGKITPLRDDENLASSIDIAPTVLTACGLPVPANLPGINLLNREAVQQRRAIFGEIYEHNVADVDHPTKSLSFRWIIHENWKLIVPADQNGKPELYDVVADPLETRDLASAHPELVKKLMEELDHWWSGKE</sequence>
<dbReference type="PANTHER" id="PTHR42693:SF42">
    <property type="entry name" value="ARYLSULFATASE G"/>
    <property type="match status" value="1"/>
</dbReference>
<gene>
    <name evidence="8" type="ORF">THTE_2276</name>
</gene>
<reference evidence="8 9" key="1">
    <citation type="journal article" name="Front. Microbiol.">
        <title>Sugar Metabolism of the First Thermophilic Planctomycete Thermogutta terrifontis: Comparative Genomic and Transcriptomic Approaches.</title>
        <authorList>
            <person name="Elcheninov A.G."/>
            <person name="Menzel P."/>
            <person name="Gudbergsdottir S.R."/>
            <person name="Slesarev A.I."/>
            <person name="Kadnikov V.V."/>
            <person name="Krogh A."/>
            <person name="Bonch-Osmolovskaya E.A."/>
            <person name="Peng X."/>
            <person name="Kublanov I.V."/>
        </authorList>
    </citation>
    <scope>NUCLEOTIDE SEQUENCE [LARGE SCALE GENOMIC DNA]</scope>
    <source>
        <strain evidence="8 9">R1</strain>
    </source>
</reference>
<comment type="similarity">
    <text evidence="2">Belongs to the sulfatase family.</text>
</comment>
<dbReference type="GO" id="GO:0047753">
    <property type="term" value="F:choline-sulfatase activity"/>
    <property type="evidence" value="ECO:0007669"/>
    <property type="project" value="UniProtKB-EC"/>
</dbReference>
<evidence type="ECO:0000256" key="1">
    <source>
        <dbReference type="ARBA" id="ARBA00001913"/>
    </source>
</evidence>
<dbReference type="KEGG" id="ttf:THTE_2276"/>
<dbReference type="GO" id="GO:0046872">
    <property type="term" value="F:metal ion binding"/>
    <property type="evidence" value="ECO:0007669"/>
    <property type="project" value="UniProtKB-KW"/>
</dbReference>
<keyword evidence="4" id="KW-0732">Signal</keyword>
<dbReference type="EC" id="3.1.6.6" evidence="8"/>
<accession>A0A286RFY7</accession>
<dbReference type="InterPro" id="IPR017850">
    <property type="entry name" value="Alkaline_phosphatase_core_sf"/>
</dbReference>
<keyword evidence="3" id="KW-0479">Metal-binding</keyword>